<keyword evidence="2" id="KW-1185">Reference proteome</keyword>
<protein>
    <submittedName>
        <fullName evidence="1">Beta-lactamase/transpeptidase-like protein</fullName>
    </submittedName>
</protein>
<gene>
    <name evidence="1" type="ORF">BDR25DRAFT_255718</name>
</gene>
<name>A0ACB6R6Z6_9PLEO</name>
<dbReference type="Proteomes" id="UP000799755">
    <property type="component" value="Unassembled WGS sequence"/>
</dbReference>
<evidence type="ECO:0000313" key="1">
    <source>
        <dbReference type="EMBL" id="KAF2474095.1"/>
    </source>
</evidence>
<proteinExistence type="predicted"/>
<sequence length="405" mass="44763">MEDLEQVIKKACEDLDIPGCVLQAVNRDGSFKYAKTFGKRSIQPGGDQSPLQLNSVMWIASCTKLMTSICAMQLVERGLLSLDGPIYDIIPELRDQPVLTGFDDTGKPIEVPHKNPISLKLLLTHSSGLTYDSMHPLAAGWLKYHNLVPATDSKLLTRFGRLPLVFEPGTSWAYGPGIDYAGLLVERVSKMSLQDYMKKHLWEPLGVRNMTFFLASRPDLKAHMADMNKRDPESGKIVYTNERQPYQDGEKNEVEDCMGGQGVFSSAEEYIKILQGVLATDENEKILKKETVELLFTPYLSKGGSDTLNAFMQNAEANNAMGGISQEVRKDYALGGLFLCGDAPGGKGMKEGTLMWGGVPNLIWFCDRKTGLAGLYAGQVVPPGDAKCAGFTRMFEDAMYERYKS</sequence>
<evidence type="ECO:0000313" key="2">
    <source>
        <dbReference type="Proteomes" id="UP000799755"/>
    </source>
</evidence>
<dbReference type="EMBL" id="MU003498">
    <property type="protein sequence ID" value="KAF2474095.1"/>
    <property type="molecule type" value="Genomic_DNA"/>
</dbReference>
<reference evidence="1" key="1">
    <citation type="journal article" date="2020" name="Stud. Mycol.">
        <title>101 Dothideomycetes genomes: a test case for predicting lifestyles and emergence of pathogens.</title>
        <authorList>
            <person name="Haridas S."/>
            <person name="Albert R."/>
            <person name="Binder M."/>
            <person name="Bloem J."/>
            <person name="Labutti K."/>
            <person name="Salamov A."/>
            <person name="Andreopoulos B."/>
            <person name="Baker S."/>
            <person name="Barry K."/>
            <person name="Bills G."/>
            <person name="Bluhm B."/>
            <person name="Cannon C."/>
            <person name="Castanera R."/>
            <person name="Culley D."/>
            <person name="Daum C."/>
            <person name="Ezra D."/>
            <person name="Gonzalez J."/>
            <person name="Henrissat B."/>
            <person name="Kuo A."/>
            <person name="Liang C."/>
            <person name="Lipzen A."/>
            <person name="Lutzoni F."/>
            <person name="Magnuson J."/>
            <person name="Mondo S."/>
            <person name="Nolan M."/>
            <person name="Ohm R."/>
            <person name="Pangilinan J."/>
            <person name="Park H.-J."/>
            <person name="Ramirez L."/>
            <person name="Alfaro M."/>
            <person name="Sun H."/>
            <person name="Tritt A."/>
            <person name="Yoshinaga Y."/>
            <person name="Zwiers L.-H."/>
            <person name="Turgeon B."/>
            <person name="Goodwin S."/>
            <person name="Spatafora J."/>
            <person name="Crous P."/>
            <person name="Grigoriev I."/>
        </authorList>
    </citation>
    <scope>NUCLEOTIDE SEQUENCE</scope>
    <source>
        <strain evidence="1">ATCC 200398</strain>
    </source>
</reference>
<accession>A0ACB6R6Z6</accession>
<comment type="caution">
    <text evidence="1">The sequence shown here is derived from an EMBL/GenBank/DDBJ whole genome shotgun (WGS) entry which is preliminary data.</text>
</comment>
<organism evidence="1 2">
    <name type="scientific">Lindgomyces ingoldianus</name>
    <dbReference type="NCBI Taxonomy" id="673940"/>
    <lineage>
        <taxon>Eukaryota</taxon>
        <taxon>Fungi</taxon>
        <taxon>Dikarya</taxon>
        <taxon>Ascomycota</taxon>
        <taxon>Pezizomycotina</taxon>
        <taxon>Dothideomycetes</taxon>
        <taxon>Pleosporomycetidae</taxon>
        <taxon>Pleosporales</taxon>
        <taxon>Lindgomycetaceae</taxon>
        <taxon>Lindgomyces</taxon>
    </lineage>
</organism>